<evidence type="ECO:0000313" key="1">
    <source>
        <dbReference type="EMBL" id="SDG27563.1"/>
    </source>
</evidence>
<proteinExistence type="predicted"/>
<gene>
    <name evidence="1" type="ORF">SAMN05216377_110126</name>
</gene>
<sequence>MPEPLDLHQAAAILRGHGGVGTTQDDRKLAAARVLYELDDEFRCRVWSRKLLDALDSGKTDDIARARRGLERLLDGQR</sequence>
<organism evidence="1 2">
    <name type="scientific">Pseudonocardia oroxyli</name>
    <dbReference type="NCBI Taxonomy" id="366584"/>
    <lineage>
        <taxon>Bacteria</taxon>
        <taxon>Bacillati</taxon>
        <taxon>Actinomycetota</taxon>
        <taxon>Actinomycetes</taxon>
        <taxon>Pseudonocardiales</taxon>
        <taxon>Pseudonocardiaceae</taxon>
        <taxon>Pseudonocardia</taxon>
    </lineage>
</organism>
<name>A0A1G7SWX3_PSEOR</name>
<dbReference type="RefSeq" id="WP_093085401.1">
    <property type="nucleotide sequence ID" value="NZ_FNBE01000010.1"/>
</dbReference>
<keyword evidence="2" id="KW-1185">Reference proteome</keyword>
<evidence type="ECO:0000313" key="2">
    <source>
        <dbReference type="Proteomes" id="UP000198967"/>
    </source>
</evidence>
<dbReference type="Proteomes" id="UP000198967">
    <property type="component" value="Unassembled WGS sequence"/>
</dbReference>
<reference evidence="1 2" key="1">
    <citation type="submission" date="2016-10" db="EMBL/GenBank/DDBJ databases">
        <authorList>
            <person name="de Groot N.N."/>
        </authorList>
    </citation>
    <scope>NUCLEOTIDE SEQUENCE [LARGE SCALE GENOMIC DNA]</scope>
    <source>
        <strain evidence="1 2">CGMCC 4.3143</strain>
    </source>
</reference>
<accession>A0A1G7SWX3</accession>
<dbReference type="EMBL" id="FNBE01000010">
    <property type="protein sequence ID" value="SDG27563.1"/>
    <property type="molecule type" value="Genomic_DNA"/>
</dbReference>
<protein>
    <submittedName>
        <fullName evidence="1">Uncharacterized protein</fullName>
    </submittedName>
</protein>
<dbReference type="AlphaFoldDB" id="A0A1G7SWX3"/>